<gene>
    <name evidence="4" type="ORF">LOAG_13266</name>
</gene>
<evidence type="ECO:0000256" key="2">
    <source>
        <dbReference type="ARBA" id="ARBA00023136"/>
    </source>
</evidence>
<evidence type="ECO:0000256" key="1">
    <source>
        <dbReference type="ARBA" id="ARBA00004370"/>
    </source>
</evidence>
<dbReference type="OrthoDB" id="9988752at2759"/>
<reference evidence="4" key="1">
    <citation type="submission" date="2012-04" db="EMBL/GenBank/DDBJ databases">
        <title>The Genome Sequence of Loa loa.</title>
        <authorList>
            <consortium name="The Broad Institute Genome Sequencing Platform"/>
            <consortium name="Broad Institute Genome Sequencing Center for Infectious Disease"/>
            <person name="Nutman T.B."/>
            <person name="Fink D.L."/>
            <person name="Russ C."/>
            <person name="Young S."/>
            <person name="Zeng Q."/>
            <person name="Gargeya S."/>
            <person name="Alvarado L."/>
            <person name="Berlin A."/>
            <person name="Chapman S.B."/>
            <person name="Chen Z."/>
            <person name="Freedman E."/>
            <person name="Gellesch M."/>
            <person name="Goldberg J."/>
            <person name="Griggs A."/>
            <person name="Gujja S."/>
            <person name="Heilman E.R."/>
            <person name="Heiman D."/>
            <person name="Howarth C."/>
            <person name="Mehta T."/>
            <person name="Neiman D."/>
            <person name="Pearson M."/>
            <person name="Roberts A."/>
            <person name="Saif S."/>
            <person name="Shea T."/>
            <person name="Shenoy N."/>
            <person name="Sisk P."/>
            <person name="Stolte C."/>
            <person name="Sykes S."/>
            <person name="White J."/>
            <person name="Yandava C."/>
            <person name="Haas B."/>
            <person name="Henn M.R."/>
            <person name="Nusbaum C."/>
            <person name="Birren B."/>
        </authorList>
    </citation>
    <scope>NUCLEOTIDE SEQUENCE [LARGE SCALE GENOMIC DNA]</scope>
</reference>
<organism evidence="4">
    <name type="scientific">Loa loa</name>
    <name type="common">Eye worm</name>
    <name type="synonym">Filaria loa</name>
    <dbReference type="NCBI Taxonomy" id="7209"/>
    <lineage>
        <taxon>Eukaryota</taxon>
        <taxon>Metazoa</taxon>
        <taxon>Ecdysozoa</taxon>
        <taxon>Nematoda</taxon>
        <taxon>Chromadorea</taxon>
        <taxon>Rhabditida</taxon>
        <taxon>Spirurina</taxon>
        <taxon>Spiruromorpha</taxon>
        <taxon>Filarioidea</taxon>
        <taxon>Onchocercidae</taxon>
        <taxon>Loa</taxon>
    </lineage>
</organism>
<proteinExistence type="predicted"/>
<dbReference type="CTD" id="9950737"/>
<comment type="subcellular location">
    <subcellularLocation>
        <location evidence="1">Membrane</location>
    </subcellularLocation>
</comment>
<keyword evidence="3" id="KW-0325">Glycoprotein</keyword>
<evidence type="ECO:0008006" key="5">
    <source>
        <dbReference type="Google" id="ProtNLM"/>
    </source>
</evidence>
<sequence>MALLPGEFVYLSDEDNVAQYFLAQCSLHTTCAQCAVDPYCSWNPARGLCYRREQSHLSVAGWVTSNSKDADKCLGHVKRMTTNAYIGDTLHLKCAAQSTWIFNTEPILPSEKRQLTTEGGLVVFNASVT</sequence>
<dbReference type="InterPro" id="IPR002165">
    <property type="entry name" value="Plexin_repeat"/>
</dbReference>
<dbReference type="Pfam" id="PF01437">
    <property type="entry name" value="PSI"/>
    <property type="match status" value="1"/>
</dbReference>
<dbReference type="RefSeq" id="XP_003148823.2">
    <property type="nucleotide sequence ID" value="XM_003148775.2"/>
</dbReference>
<dbReference type="GO" id="GO:0016020">
    <property type="term" value="C:membrane"/>
    <property type="evidence" value="ECO:0007669"/>
    <property type="project" value="UniProtKB-SubCell"/>
</dbReference>
<evidence type="ECO:0000313" key="4">
    <source>
        <dbReference type="EMBL" id="EFO15246.2"/>
    </source>
</evidence>
<dbReference type="SUPFAM" id="SSF103575">
    <property type="entry name" value="Plexin repeat"/>
    <property type="match status" value="1"/>
</dbReference>
<dbReference type="KEGG" id="loa:LOAG_13266"/>
<accession>A0A1S0TJL4</accession>
<dbReference type="EMBL" id="JH712159">
    <property type="protein sequence ID" value="EFO15246.2"/>
    <property type="molecule type" value="Genomic_DNA"/>
</dbReference>
<dbReference type="InParanoid" id="A0A1S0TJL4"/>
<evidence type="ECO:0000256" key="3">
    <source>
        <dbReference type="ARBA" id="ARBA00023180"/>
    </source>
</evidence>
<dbReference type="AlphaFoldDB" id="A0A1S0TJL4"/>
<keyword evidence="2" id="KW-0472">Membrane</keyword>
<name>A0A1S0TJL4_LOALO</name>
<protein>
    <recommendedName>
        <fullName evidence="5">PSI domain-containing protein</fullName>
    </recommendedName>
</protein>
<dbReference type="Gene3D" id="3.30.1680.10">
    <property type="entry name" value="ligand-binding face of the semaphorins, domain 2"/>
    <property type="match status" value="1"/>
</dbReference>
<dbReference type="GeneID" id="9950737"/>